<reference evidence="2" key="1">
    <citation type="submission" date="2015-01" db="EMBL/GenBank/DDBJ databases">
        <title>Flavisolibacter sp./LCS9/ whole genome sequencing.</title>
        <authorList>
            <person name="Kim M.K."/>
            <person name="Srinivasan S."/>
            <person name="Lee J.-J."/>
        </authorList>
    </citation>
    <scope>NUCLEOTIDE SEQUENCE [LARGE SCALE GENOMIC DNA]</scope>
    <source>
        <strain evidence="2">LCS9</strain>
    </source>
</reference>
<evidence type="ECO:0000313" key="2">
    <source>
        <dbReference type="Proteomes" id="UP000077177"/>
    </source>
</evidence>
<protein>
    <submittedName>
        <fullName evidence="1">Uncharacterized protein</fullName>
    </submittedName>
</protein>
<reference evidence="1 2" key="2">
    <citation type="journal article" date="2016" name="Int. J. Syst. Evol. Microbiol.">
        <title>Flavisolibacter tropicus sp. nov., isolated from tropical soil.</title>
        <authorList>
            <person name="Lee J.J."/>
            <person name="Kang M.S."/>
            <person name="Kim G.S."/>
            <person name="Lee C.S."/>
            <person name="Lim S."/>
            <person name="Lee J."/>
            <person name="Roh S.H."/>
            <person name="Kang H."/>
            <person name="Ha J.M."/>
            <person name="Bae S."/>
            <person name="Jung H.Y."/>
            <person name="Kim M.K."/>
        </authorList>
    </citation>
    <scope>NUCLEOTIDE SEQUENCE [LARGE SCALE GENOMIC DNA]</scope>
    <source>
        <strain evidence="1 2">LCS9</strain>
    </source>
</reference>
<dbReference type="KEGG" id="fla:SY85_17515"/>
<sequence length="73" mass="8615">MKRDAKPLFTTFYKKFSLKRTVFVRAGLLIGRLKGQETRHKGGFLCLMAGSYYAYPFCVHSFNEMFHLFKRVE</sequence>
<dbReference type="Proteomes" id="UP000077177">
    <property type="component" value="Chromosome"/>
</dbReference>
<keyword evidence="2" id="KW-1185">Reference proteome</keyword>
<organism evidence="1 2">
    <name type="scientific">Flavisolibacter tropicus</name>
    <dbReference type="NCBI Taxonomy" id="1492898"/>
    <lineage>
        <taxon>Bacteria</taxon>
        <taxon>Pseudomonadati</taxon>
        <taxon>Bacteroidota</taxon>
        <taxon>Chitinophagia</taxon>
        <taxon>Chitinophagales</taxon>
        <taxon>Chitinophagaceae</taxon>
        <taxon>Flavisolibacter</taxon>
    </lineage>
</organism>
<name>A0A172TZ51_9BACT</name>
<dbReference type="EMBL" id="CP011390">
    <property type="protein sequence ID" value="ANE52027.1"/>
    <property type="molecule type" value="Genomic_DNA"/>
</dbReference>
<dbReference type="STRING" id="1492898.SY85_17515"/>
<accession>A0A172TZ51</accession>
<evidence type="ECO:0000313" key="1">
    <source>
        <dbReference type="EMBL" id="ANE52027.1"/>
    </source>
</evidence>
<proteinExistence type="predicted"/>
<dbReference type="AlphaFoldDB" id="A0A172TZ51"/>
<gene>
    <name evidence="1" type="ORF">SY85_17515</name>
</gene>